<dbReference type="SMART" id="SM00855">
    <property type="entry name" value="PGAM"/>
    <property type="match status" value="1"/>
</dbReference>
<dbReference type="CDD" id="cd07067">
    <property type="entry name" value="HP_PGM_like"/>
    <property type="match status" value="1"/>
</dbReference>
<dbReference type="RefSeq" id="XP_062788221.1">
    <property type="nucleotide sequence ID" value="XM_062932170.1"/>
</dbReference>
<name>A0ABZ1CPB1_9TREE</name>
<keyword evidence="1" id="KW-0378">Hydrolase</keyword>
<keyword evidence="3" id="KW-1185">Reference proteome</keyword>
<evidence type="ECO:0000313" key="2">
    <source>
        <dbReference type="EMBL" id="WRT63481.1"/>
    </source>
</evidence>
<dbReference type="Proteomes" id="UP001329825">
    <property type="component" value="Chromosome 1"/>
</dbReference>
<dbReference type="PANTHER" id="PTHR46517:SF1">
    <property type="entry name" value="FRUCTOSE-2,6-BISPHOSPHATASE TIGAR"/>
    <property type="match status" value="1"/>
</dbReference>
<evidence type="ECO:0008006" key="4">
    <source>
        <dbReference type="Google" id="ProtNLM"/>
    </source>
</evidence>
<gene>
    <name evidence="2" type="ORF">IL334_000386</name>
</gene>
<dbReference type="InterPro" id="IPR001345">
    <property type="entry name" value="PG/BPGM_mutase_AS"/>
</dbReference>
<organism evidence="2 3">
    <name type="scientific">Kwoniella shivajii</name>
    <dbReference type="NCBI Taxonomy" id="564305"/>
    <lineage>
        <taxon>Eukaryota</taxon>
        <taxon>Fungi</taxon>
        <taxon>Dikarya</taxon>
        <taxon>Basidiomycota</taxon>
        <taxon>Agaricomycotina</taxon>
        <taxon>Tremellomycetes</taxon>
        <taxon>Tremellales</taxon>
        <taxon>Cryptococcaceae</taxon>
        <taxon>Kwoniella</taxon>
    </lineage>
</organism>
<proteinExistence type="predicted"/>
<dbReference type="Gene3D" id="3.40.50.1240">
    <property type="entry name" value="Phosphoglycerate mutase-like"/>
    <property type="match status" value="1"/>
</dbReference>
<dbReference type="Pfam" id="PF00300">
    <property type="entry name" value="His_Phos_1"/>
    <property type="match status" value="1"/>
</dbReference>
<accession>A0ABZ1CPB1</accession>
<sequence length="267" mass="29220">MLLYLVRHGQTELNEQGIVQGHMNPPLSPRGEEQARKLGEWLKLVPFTEAWSSPLKRAEDTAKIICSFQPKVKLRTDERLITRGAGAAQGKRWEEIEHNLDDFGMESEEDLAKRLHDWLKVLVDTHTPISSTSATPISPLSPLSPSGTNLERALSSIVGLPRPGISRNPSTPAGAGKGSGIVLVVTHQECLSSLAQLLTATTDPAEIIGKSPIDIHVPENIDFGRQVGNTSVAILRVWWEDDGSNGNGMEARGRLEAWGSEDHLHEE</sequence>
<dbReference type="InterPro" id="IPR029033">
    <property type="entry name" value="His_PPase_superfam"/>
</dbReference>
<dbReference type="EMBL" id="CP141881">
    <property type="protein sequence ID" value="WRT63481.1"/>
    <property type="molecule type" value="Genomic_DNA"/>
</dbReference>
<dbReference type="PROSITE" id="PS00175">
    <property type="entry name" value="PG_MUTASE"/>
    <property type="match status" value="1"/>
</dbReference>
<dbReference type="InterPro" id="IPR051695">
    <property type="entry name" value="Phosphoglycerate_Mutase"/>
</dbReference>
<evidence type="ECO:0000313" key="3">
    <source>
        <dbReference type="Proteomes" id="UP001329825"/>
    </source>
</evidence>
<dbReference type="InterPro" id="IPR013078">
    <property type="entry name" value="His_Pase_superF_clade-1"/>
</dbReference>
<protein>
    <recommendedName>
        <fullName evidence="4">Phosphoglycerate mutase</fullName>
    </recommendedName>
</protein>
<dbReference type="GeneID" id="87952517"/>
<dbReference type="SUPFAM" id="SSF53254">
    <property type="entry name" value="Phosphoglycerate mutase-like"/>
    <property type="match status" value="1"/>
</dbReference>
<reference evidence="2 3" key="1">
    <citation type="submission" date="2024-01" db="EMBL/GenBank/DDBJ databases">
        <title>Comparative genomics of Cryptococcus and Kwoniella reveals pathogenesis evolution and contrasting modes of karyotype evolution via chromosome fusion or intercentromeric recombination.</title>
        <authorList>
            <person name="Coelho M.A."/>
            <person name="David-Palma M."/>
            <person name="Shea T."/>
            <person name="Bowers K."/>
            <person name="McGinley-Smith S."/>
            <person name="Mohammad A.W."/>
            <person name="Gnirke A."/>
            <person name="Yurkov A.M."/>
            <person name="Nowrousian M."/>
            <person name="Sun S."/>
            <person name="Cuomo C.A."/>
            <person name="Heitman J."/>
        </authorList>
    </citation>
    <scope>NUCLEOTIDE SEQUENCE [LARGE SCALE GENOMIC DNA]</scope>
    <source>
        <strain evidence="2">CBS 11374</strain>
    </source>
</reference>
<dbReference type="PANTHER" id="PTHR46517">
    <property type="entry name" value="FRUCTOSE-2,6-BISPHOSPHATASE TIGAR"/>
    <property type="match status" value="1"/>
</dbReference>
<evidence type="ECO:0000256" key="1">
    <source>
        <dbReference type="ARBA" id="ARBA00022801"/>
    </source>
</evidence>